<proteinExistence type="inferred from homology"/>
<keyword evidence="9" id="KW-1185">Reference proteome</keyword>
<keyword evidence="5" id="KW-0333">Golgi apparatus</keyword>
<dbReference type="GO" id="GO:0048193">
    <property type="term" value="P:Golgi vesicle transport"/>
    <property type="evidence" value="ECO:0007669"/>
    <property type="project" value="TreeGrafter"/>
</dbReference>
<dbReference type="InterPro" id="IPR014812">
    <property type="entry name" value="Vps51"/>
</dbReference>
<dbReference type="KEGG" id="clec:106670279"/>
<feature type="region of interest" description="Disordered" evidence="6">
    <location>
        <begin position="582"/>
        <end position="607"/>
    </location>
</feature>
<dbReference type="PANTHER" id="PTHR15954:SF4">
    <property type="entry name" value="VACUOLAR PROTEIN SORTING-ASSOCIATED PROTEIN 51 HOMOLOG"/>
    <property type="match status" value="1"/>
</dbReference>
<dbReference type="InterPro" id="IPR016159">
    <property type="entry name" value="Cullin_repeat-like_dom_sf"/>
</dbReference>
<dbReference type="GO" id="GO:0005829">
    <property type="term" value="C:cytosol"/>
    <property type="evidence" value="ECO:0007669"/>
    <property type="project" value="GOC"/>
</dbReference>
<dbReference type="OrthoDB" id="203678at2759"/>
<dbReference type="SUPFAM" id="SSF74788">
    <property type="entry name" value="Cullin repeat-like"/>
    <property type="match status" value="1"/>
</dbReference>
<dbReference type="GO" id="GO:0006869">
    <property type="term" value="P:lipid transport"/>
    <property type="evidence" value="ECO:0007669"/>
    <property type="project" value="UniProtKB-UniRule"/>
</dbReference>
<dbReference type="GeneID" id="106670279"/>
<accession>A0A8I6S536</accession>
<comment type="subcellular location">
    <subcellularLocation>
        <location evidence="5">Golgi apparatus</location>
        <location evidence="5">trans-Golgi network</location>
    </subcellularLocation>
</comment>
<organism evidence="8 9">
    <name type="scientific">Cimex lectularius</name>
    <name type="common">Bed bug</name>
    <name type="synonym">Acanthia lectularia</name>
    <dbReference type="NCBI Taxonomy" id="79782"/>
    <lineage>
        <taxon>Eukaryota</taxon>
        <taxon>Metazoa</taxon>
        <taxon>Ecdysozoa</taxon>
        <taxon>Arthropoda</taxon>
        <taxon>Hexapoda</taxon>
        <taxon>Insecta</taxon>
        <taxon>Pterygota</taxon>
        <taxon>Neoptera</taxon>
        <taxon>Paraneoptera</taxon>
        <taxon>Hemiptera</taxon>
        <taxon>Heteroptera</taxon>
        <taxon>Panheteroptera</taxon>
        <taxon>Cimicomorpha</taxon>
        <taxon>Cimicidae</taxon>
        <taxon>Cimex</taxon>
    </lineage>
</organism>
<dbReference type="GO" id="GO:0032456">
    <property type="term" value="P:endocytic recycling"/>
    <property type="evidence" value="ECO:0007669"/>
    <property type="project" value="TreeGrafter"/>
</dbReference>
<keyword evidence="5" id="KW-0445">Lipid transport</keyword>
<dbReference type="GO" id="GO:0000938">
    <property type="term" value="C:GARP complex"/>
    <property type="evidence" value="ECO:0007669"/>
    <property type="project" value="UniProtKB-UniRule"/>
</dbReference>
<dbReference type="GO" id="GO:0007041">
    <property type="term" value="P:lysosomal transport"/>
    <property type="evidence" value="ECO:0007669"/>
    <property type="project" value="TreeGrafter"/>
</dbReference>
<sequence>MEKMEGKGKLGNPYDINGQYFNPDMFLQKLLKENDLREVIDKEDIIVKDTQSLHSDMQTLVYENYNKFISATDTIRKMKTDFKQMEAEMDSLGKNMDSITLFSGQISNTLHDTRQQIAKLSATHSLLERLQFLFKLPNKLKILIEEGSYSQAVQDYMQTRHVLDHYAHLESFSGIRTDCLSIIDQLKEKLHEQFKSKEATPKELTESVELLLKLDEPVQSLYSQYLEHAASRLHDNIFILESENTGDDLVDFVNIANKGFLCELCLVVTSYKNVFISTPADGTSHEDAEDAGRRLSEFIFEQMEKFLECIRARVFIELERSDIPILVQSLDIFYSKLCSVTTLFNDNQFAMRGIQLIIEVGEKQAVSQRETLEEKLNELIRGVRQSVAQGQTDISELSTNLVLNIVESVKGVLGHFTLFIQPELSFAIDKNFIAKFSANSMRNTLVINFIHYINKTVMGFTKNQTPSLSTLLILASVCLEFSSTHINYLLCLVDEWFNTKPTAQTNTQKEELCKEMQTDAQELINHYVKVQGNIISRMVRKSIETRDWATGSEPRTVRPVMKRVMEELASSDSAVGSLFEEGVQPTEPGSGSRHHHHRSVGPSVWSPSTGHSYTHNLNKIFSDKIEIFSPVELTKVSVLTGVIKIGLKTFLECVRLKTFSKYGLQQIQIDVHYLQLYLWRYVSDEKIVHLLLDEILSSAINRCTNPVLMEPSVVEIICERG</sequence>
<evidence type="ECO:0000256" key="5">
    <source>
        <dbReference type="RuleBase" id="RU368010"/>
    </source>
</evidence>
<keyword evidence="5" id="KW-0653">Protein transport</keyword>
<dbReference type="PANTHER" id="PTHR15954">
    <property type="entry name" value="VACUOLAR PROTEIN SORTING-ASSOCIATED PROTEIN 51 HOMOLOG"/>
    <property type="match status" value="1"/>
</dbReference>
<evidence type="ECO:0000256" key="1">
    <source>
        <dbReference type="ARBA" id="ARBA00006080"/>
    </source>
</evidence>
<comment type="similarity">
    <text evidence="1 5">Belongs to the VPS51 family.</text>
</comment>
<protein>
    <recommendedName>
        <fullName evidence="2 5">Vacuolar protein sorting-associated protein 51 homolog</fullName>
    </recommendedName>
</protein>
<dbReference type="Pfam" id="PF15469">
    <property type="entry name" value="Sec5"/>
    <property type="match status" value="1"/>
</dbReference>
<comment type="function">
    <text evidence="5">Acts as component of the GARP complex that is involved in retrograde transport from early and late endosomes to the trans-Golgi network (TGN).</text>
</comment>
<evidence type="ECO:0000313" key="8">
    <source>
        <dbReference type="EnsemblMetazoa" id="XP_014255952.1"/>
    </source>
</evidence>
<reference evidence="8" key="1">
    <citation type="submission" date="2022-01" db="UniProtKB">
        <authorList>
            <consortium name="EnsemblMetazoa"/>
        </authorList>
    </citation>
    <scope>IDENTIFICATION</scope>
</reference>
<dbReference type="RefSeq" id="XP_014255952.1">
    <property type="nucleotide sequence ID" value="XM_014400466.2"/>
</dbReference>
<name>A0A8I6S536_CIMLE</name>
<dbReference type="Proteomes" id="UP000494040">
    <property type="component" value="Unassembled WGS sequence"/>
</dbReference>
<evidence type="ECO:0000259" key="7">
    <source>
        <dbReference type="Pfam" id="PF15469"/>
    </source>
</evidence>
<dbReference type="GO" id="GO:0007030">
    <property type="term" value="P:Golgi organization"/>
    <property type="evidence" value="ECO:0007669"/>
    <property type="project" value="UniProtKB-UniRule"/>
</dbReference>
<evidence type="ECO:0000256" key="3">
    <source>
        <dbReference type="ARBA" id="ARBA00022448"/>
    </source>
</evidence>
<dbReference type="GO" id="GO:1990745">
    <property type="term" value="C:EARP complex"/>
    <property type="evidence" value="ECO:0007669"/>
    <property type="project" value="TreeGrafter"/>
</dbReference>
<dbReference type="CTD" id="738"/>
<dbReference type="GO" id="GO:0016020">
    <property type="term" value="C:membrane"/>
    <property type="evidence" value="ECO:0007669"/>
    <property type="project" value="TreeGrafter"/>
</dbReference>
<dbReference type="AlphaFoldDB" id="A0A8I6S536"/>
<keyword evidence="4" id="KW-0175">Coiled coil</keyword>
<evidence type="ECO:0000256" key="2">
    <source>
        <dbReference type="ARBA" id="ARBA00016122"/>
    </source>
</evidence>
<evidence type="ECO:0000256" key="4">
    <source>
        <dbReference type="ARBA" id="ARBA00023054"/>
    </source>
</evidence>
<keyword evidence="3 5" id="KW-0813">Transport</keyword>
<evidence type="ECO:0000313" key="9">
    <source>
        <dbReference type="Proteomes" id="UP000494040"/>
    </source>
</evidence>
<dbReference type="GO" id="GO:0015031">
    <property type="term" value="P:protein transport"/>
    <property type="evidence" value="ECO:0007669"/>
    <property type="project" value="UniProtKB-UniRule"/>
</dbReference>
<comment type="subunit">
    <text evidence="5">Component of the Golgi-associated retrograde protein (GARP) complex.</text>
</comment>
<feature type="domain" description="Exocyst complex component EXOC2/Sec5 N-terminal" evidence="7">
    <location>
        <begin position="7"/>
        <end position="236"/>
    </location>
</feature>
<dbReference type="OMA" id="DIICERG"/>
<dbReference type="InterPro" id="IPR039481">
    <property type="entry name" value="EXOC2/Sec5_N_dom"/>
</dbReference>
<evidence type="ECO:0000256" key="6">
    <source>
        <dbReference type="SAM" id="MobiDB-lite"/>
    </source>
</evidence>
<dbReference type="GO" id="GO:0042147">
    <property type="term" value="P:retrograde transport, endosome to Golgi"/>
    <property type="evidence" value="ECO:0007669"/>
    <property type="project" value="UniProtKB-UniRule"/>
</dbReference>
<dbReference type="EnsemblMetazoa" id="XM_014400466.2">
    <property type="protein sequence ID" value="XP_014255952.1"/>
    <property type="gene ID" value="LOC106670279"/>
</dbReference>